<reference evidence="1" key="1">
    <citation type="journal article" date="2015" name="Nature">
        <title>Complex archaea that bridge the gap between prokaryotes and eukaryotes.</title>
        <authorList>
            <person name="Spang A."/>
            <person name="Saw J.H."/>
            <person name="Jorgensen S.L."/>
            <person name="Zaremba-Niedzwiedzka K."/>
            <person name="Martijn J."/>
            <person name="Lind A.E."/>
            <person name="van Eijk R."/>
            <person name="Schleper C."/>
            <person name="Guy L."/>
            <person name="Ettema T.J."/>
        </authorList>
    </citation>
    <scope>NUCLEOTIDE SEQUENCE</scope>
</reference>
<organism evidence="1">
    <name type="scientific">marine sediment metagenome</name>
    <dbReference type="NCBI Taxonomy" id="412755"/>
    <lineage>
        <taxon>unclassified sequences</taxon>
        <taxon>metagenomes</taxon>
        <taxon>ecological metagenomes</taxon>
    </lineage>
</organism>
<dbReference type="EMBL" id="LAZR01004951">
    <property type="protein sequence ID" value="KKN04153.1"/>
    <property type="molecule type" value="Genomic_DNA"/>
</dbReference>
<evidence type="ECO:0000313" key="1">
    <source>
        <dbReference type="EMBL" id="KKN04153.1"/>
    </source>
</evidence>
<name>A0A0F9QFS8_9ZZZZ</name>
<sequence>MYILDEFYSGLDEKIIYGSKCSKCGKV</sequence>
<comment type="caution">
    <text evidence="1">The sequence shown here is derived from an EMBL/GenBank/DDBJ whole genome shotgun (WGS) entry which is preliminary data.</text>
</comment>
<gene>
    <name evidence="1" type="ORF">LCGC14_1100250</name>
</gene>
<dbReference type="Gene3D" id="6.10.30.10">
    <property type="match status" value="1"/>
</dbReference>
<proteinExistence type="predicted"/>
<accession>A0A0F9QFS8</accession>
<dbReference type="AlphaFoldDB" id="A0A0F9QFS8"/>
<protein>
    <submittedName>
        <fullName evidence="1">Uncharacterized protein</fullName>
    </submittedName>
</protein>
<feature type="non-terminal residue" evidence="1">
    <location>
        <position position="27"/>
    </location>
</feature>